<proteinExistence type="inferred from homology"/>
<comment type="cofactor">
    <cofactor evidence="1">
        <name>pyridoxal 5'-phosphate</name>
        <dbReference type="ChEBI" id="CHEBI:597326"/>
    </cofactor>
</comment>
<dbReference type="RefSeq" id="WP_236133360.1">
    <property type="nucleotide sequence ID" value="NZ_JAKGTH010000007.1"/>
</dbReference>
<accession>A0ABS9EEC1</accession>
<dbReference type="EMBL" id="JAKGTH010000007">
    <property type="protein sequence ID" value="MCF4101210.1"/>
    <property type="molecule type" value="Genomic_DNA"/>
</dbReference>
<feature type="domain" description="Tryptophan synthase beta chain-like PALP" evidence="4">
    <location>
        <begin position="21"/>
        <end position="290"/>
    </location>
</feature>
<gene>
    <name evidence="5" type="ORF">L1I30_06000</name>
</gene>
<dbReference type="SUPFAM" id="SSF53686">
    <property type="entry name" value="Tryptophan synthase beta subunit-like PLP-dependent enzymes"/>
    <property type="match status" value="1"/>
</dbReference>
<organism evidence="5 6">
    <name type="scientific">Gillisia lutea</name>
    <dbReference type="NCBI Taxonomy" id="2909668"/>
    <lineage>
        <taxon>Bacteria</taxon>
        <taxon>Pseudomonadati</taxon>
        <taxon>Bacteroidota</taxon>
        <taxon>Flavobacteriia</taxon>
        <taxon>Flavobacteriales</taxon>
        <taxon>Flavobacteriaceae</taxon>
        <taxon>Gillisia</taxon>
    </lineage>
</organism>
<dbReference type="PIRSF" id="PIRSF006278">
    <property type="entry name" value="ACCD_DCysDesulf"/>
    <property type="match status" value="1"/>
</dbReference>
<dbReference type="Proteomes" id="UP001179363">
    <property type="component" value="Unassembled WGS sequence"/>
</dbReference>
<dbReference type="PANTHER" id="PTHR43780:SF2">
    <property type="entry name" value="1-AMINOCYCLOPROPANE-1-CARBOXYLATE DEAMINASE-RELATED"/>
    <property type="match status" value="1"/>
</dbReference>
<comment type="similarity">
    <text evidence="2">Belongs to the ACC deaminase/D-cysteine desulfhydrase family.</text>
</comment>
<reference evidence="5" key="1">
    <citation type="submission" date="2022-01" db="EMBL/GenBank/DDBJ databases">
        <title>Gillisia lutea sp. nov., isolated from marine plastic residues from the Malvarosa beach (Valencia, Spain).</title>
        <authorList>
            <person name="Vidal-Verdu A."/>
            <person name="Molina-Menor E."/>
            <person name="Satari L."/>
            <person name="Pascual J."/>
            <person name="Pereto J."/>
            <person name="Porcar M."/>
        </authorList>
    </citation>
    <scope>NUCLEOTIDE SEQUENCE</scope>
    <source>
        <strain evidence="5">M10.2A</strain>
    </source>
</reference>
<keyword evidence="6" id="KW-1185">Reference proteome</keyword>
<keyword evidence="3" id="KW-0663">Pyridoxal phosphate</keyword>
<comment type="caution">
    <text evidence="5">The sequence shown here is derived from an EMBL/GenBank/DDBJ whole genome shotgun (WGS) entry which is preliminary data.</text>
</comment>
<evidence type="ECO:0000256" key="1">
    <source>
        <dbReference type="ARBA" id="ARBA00001933"/>
    </source>
</evidence>
<sequence length="316" mass="35411">MSKAIDFSLQYSPNYLVKKFEESGIQLYIKREDLLHPEVSGNKFRKLKYNLKKAQEVDAKTLLTFGGAFSNHIAALAAAGKAYNFETIGLIRGEELAVNLEKTLKENATLRFAVSCGMKLKFISRTSYKEKTSPELIEKLKKEFGEFYLIPEGGTNLLAIKGCEEILSEEDKEFDFVGVSVGTGGTISGIINSTSETQKILGFSALKGDFLKDEIAMNTSSSNWELISKYHFGGYGKVSEELIQFINTFYKTYQIPLDPIYTGKMFYGLFDMIEKSAFPQNSRILAIHTGGLQGIPGMNAQLTKRNQPLIDFWNEL</sequence>
<evidence type="ECO:0000313" key="6">
    <source>
        <dbReference type="Proteomes" id="UP001179363"/>
    </source>
</evidence>
<evidence type="ECO:0000256" key="2">
    <source>
        <dbReference type="ARBA" id="ARBA00008639"/>
    </source>
</evidence>
<protein>
    <submittedName>
        <fullName evidence="5">Pyridoxal-phosphate dependent enzyme</fullName>
    </submittedName>
</protein>
<dbReference type="PANTHER" id="PTHR43780">
    <property type="entry name" value="1-AMINOCYCLOPROPANE-1-CARBOXYLATE DEAMINASE-RELATED"/>
    <property type="match status" value="1"/>
</dbReference>
<dbReference type="InterPro" id="IPR001926">
    <property type="entry name" value="TrpB-like_PALP"/>
</dbReference>
<evidence type="ECO:0000313" key="5">
    <source>
        <dbReference type="EMBL" id="MCF4101210.1"/>
    </source>
</evidence>
<evidence type="ECO:0000259" key="4">
    <source>
        <dbReference type="Pfam" id="PF00291"/>
    </source>
</evidence>
<dbReference type="Gene3D" id="3.40.50.1100">
    <property type="match status" value="2"/>
</dbReference>
<dbReference type="InterPro" id="IPR027278">
    <property type="entry name" value="ACCD_DCysDesulf"/>
</dbReference>
<evidence type="ECO:0000256" key="3">
    <source>
        <dbReference type="ARBA" id="ARBA00022898"/>
    </source>
</evidence>
<dbReference type="InterPro" id="IPR036052">
    <property type="entry name" value="TrpB-like_PALP_sf"/>
</dbReference>
<dbReference type="Pfam" id="PF00291">
    <property type="entry name" value="PALP"/>
    <property type="match status" value="1"/>
</dbReference>
<name>A0ABS9EEC1_9FLAO</name>